<dbReference type="CDD" id="cd07253">
    <property type="entry name" value="GLOD5"/>
    <property type="match status" value="1"/>
</dbReference>
<proteinExistence type="predicted"/>
<dbReference type="PROSITE" id="PS51819">
    <property type="entry name" value="VOC"/>
    <property type="match status" value="1"/>
</dbReference>
<dbReference type="PANTHER" id="PTHR21366:SF14">
    <property type="entry name" value="GLYOXALASE DOMAIN-CONTAINING PROTEIN 5"/>
    <property type="match status" value="1"/>
</dbReference>
<dbReference type="InterPro" id="IPR029068">
    <property type="entry name" value="Glyas_Bleomycin-R_OHBP_Dase"/>
</dbReference>
<name>A0ABS5PX48_9PSED</name>
<dbReference type="RefSeq" id="WP_213638031.1">
    <property type="nucleotide sequence ID" value="NZ_JADPMV010000001.1"/>
</dbReference>
<dbReference type="Proteomes" id="UP001196601">
    <property type="component" value="Unassembled WGS sequence"/>
</dbReference>
<comment type="caution">
    <text evidence="2">The sequence shown here is derived from an EMBL/GenBank/DDBJ whole genome shotgun (WGS) entry which is preliminary data.</text>
</comment>
<evidence type="ECO:0000313" key="2">
    <source>
        <dbReference type="EMBL" id="MBS7660663.1"/>
    </source>
</evidence>
<feature type="domain" description="VOC" evidence="1">
    <location>
        <begin position="4"/>
        <end position="124"/>
    </location>
</feature>
<dbReference type="SUPFAM" id="SSF54593">
    <property type="entry name" value="Glyoxalase/Bleomycin resistance protein/Dihydroxybiphenyl dioxygenase"/>
    <property type="match status" value="1"/>
</dbReference>
<dbReference type="InterPro" id="IPR050383">
    <property type="entry name" value="GlyoxalaseI/FosfomycinResist"/>
</dbReference>
<accession>A0ABS5PX48</accession>
<evidence type="ECO:0000313" key="3">
    <source>
        <dbReference type="Proteomes" id="UP001196601"/>
    </source>
</evidence>
<dbReference type="InterPro" id="IPR037523">
    <property type="entry name" value="VOC_core"/>
</dbReference>
<dbReference type="InterPro" id="IPR004360">
    <property type="entry name" value="Glyas_Fos-R_dOase_dom"/>
</dbReference>
<dbReference type="PANTHER" id="PTHR21366">
    <property type="entry name" value="GLYOXALASE FAMILY PROTEIN"/>
    <property type="match status" value="1"/>
</dbReference>
<organism evidence="2 3">
    <name type="scientific">Pseudomonas lalucatii</name>
    <dbReference type="NCBI Taxonomy" id="1424203"/>
    <lineage>
        <taxon>Bacteria</taxon>
        <taxon>Pseudomonadati</taxon>
        <taxon>Pseudomonadota</taxon>
        <taxon>Gammaproteobacteria</taxon>
        <taxon>Pseudomonadales</taxon>
        <taxon>Pseudomonadaceae</taxon>
        <taxon>Pseudomonas</taxon>
    </lineage>
</organism>
<reference evidence="2 3" key="1">
    <citation type="journal article" date="2021" name="Syst. Appl. Microbiol.">
        <title>Pseudomonas lalucatii sp. nov. isolated from Vallgornera, a karstic cave in Mallorca, Western Mediterranean.</title>
        <authorList>
            <person name="Busquets A."/>
            <person name="Mulet M."/>
            <person name="Gomila M."/>
            <person name="Garcia-Valdes E."/>
        </authorList>
    </citation>
    <scope>NUCLEOTIDE SEQUENCE [LARGE SCALE GENOMIC DNA]</scope>
    <source>
        <strain evidence="2 3">R1b54</strain>
    </source>
</reference>
<sequence length="128" mass="14151">MIDRLDHLVLTVADIDATVAFYERVLGMRHELFGSGRSALVFGQQKLNLHRLGREFEPKARRPTPGAIDLCLISSWPIEQLLAHLAAQGVAVEQGPVMRTGALGAIESVYFRDPDGNLIEVGHYPQHP</sequence>
<keyword evidence="3" id="KW-1185">Reference proteome</keyword>
<gene>
    <name evidence="2" type="ORF">I0D00_01685</name>
</gene>
<evidence type="ECO:0000259" key="1">
    <source>
        <dbReference type="PROSITE" id="PS51819"/>
    </source>
</evidence>
<protein>
    <submittedName>
        <fullName evidence="2">VOC family protein</fullName>
    </submittedName>
</protein>
<dbReference type="Pfam" id="PF00903">
    <property type="entry name" value="Glyoxalase"/>
    <property type="match status" value="1"/>
</dbReference>
<dbReference type="Gene3D" id="3.10.180.10">
    <property type="entry name" value="2,3-Dihydroxybiphenyl 1,2-Dioxygenase, domain 1"/>
    <property type="match status" value="1"/>
</dbReference>
<dbReference type="EMBL" id="JADPMV010000001">
    <property type="protein sequence ID" value="MBS7660663.1"/>
    <property type="molecule type" value="Genomic_DNA"/>
</dbReference>